<dbReference type="EMBL" id="HBUF01215591">
    <property type="protein sequence ID" value="CAG6667064.1"/>
    <property type="molecule type" value="Transcribed_RNA"/>
</dbReference>
<evidence type="ECO:0000313" key="2">
    <source>
        <dbReference type="EMBL" id="CAG6667062.1"/>
    </source>
</evidence>
<feature type="region of interest" description="Disordered" evidence="1">
    <location>
        <begin position="207"/>
        <end position="245"/>
    </location>
</feature>
<dbReference type="EMBL" id="HBUF01215589">
    <property type="protein sequence ID" value="CAG6667062.1"/>
    <property type="molecule type" value="Transcribed_RNA"/>
</dbReference>
<feature type="compositionally biased region" description="Polar residues" evidence="1">
    <location>
        <begin position="207"/>
        <end position="225"/>
    </location>
</feature>
<organism evidence="2">
    <name type="scientific">Cacopsylla melanoneura</name>
    <dbReference type="NCBI Taxonomy" id="428564"/>
    <lineage>
        <taxon>Eukaryota</taxon>
        <taxon>Metazoa</taxon>
        <taxon>Ecdysozoa</taxon>
        <taxon>Arthropoda</taxon>
        <taxon>Hexapoda</taxon>
        <taxon>Insecta</taxon>
        <taxon>Pterygota</taxon>
        <taxon>Neoptera</taxon>
        <taxon>Paraneoptera</taxon>
        <taxon>Hemiptera</taxon>
        <taxon>Sternorrhyncha</taxon>
        <taxon>Psylloidea</taxon>
        <taxon>Psyllidae</taxon>
        <taxon>Psyllinae</taxon>
        <taxon>Cacopsylla</taxon>
    </lineage>
</organism>
<accession>A0A8D8SIU1</accession>
<feature type="compositionally biased region" description="Low complexity" evidence="1">
    <location>
        <begin position="226"/>
        <end position="245"/>
    </location>
</feature>
<proteinExistence type="predicted"/>
<name>A0A8D8SIU1_9HEMI</name>
<feature type="region of interest" description="Disordered" evidence="1">
    <location>
        <begin position="328"/>
        <end position="373"/>
    </location>
</feature>
<reference evidence="2" key="1">
    <citation type="submission" date="2021-05" db="EMBL/GenBank/DDBJ databases">
        <authorList>
            <person name="Alioto T."/>
            <person name="Alioto T."/>
            <person name="Gomez Garrido J."/>
        </authorList>
    </citation>
    <scope>NUCLEOTIDE SEQUENCE</scope>
</reference>
<dbReference type="AlphaFoldDB" id="A0A8D8SIU1"/>
<feature type="compositionally biased region" description="Polar residues" evidence="1">
    <location>
        <begin position="330"/>
        <end position="351"/>
    </location>
</feature>
<sequence>MVQQASSTSFTTTISTNGVSTSSLTSSSLPVTTNIYATSNSPPDTTVAYLVSPSTNSLISNTQNNPILTTQNKPLSTTQYNPLSTTQSNTVSTTQSIFPSTTLSNQLLSASSNTLSTQNNLISTTQVSLGSNPMTTNSIVTTFITSLSTINQVGNSQPNSIISSTYKNTANSNQVTSPSISSSVTNSISGVTTNSLPPVAFIGSSNKLSDVTSKNPQTSITTTDLSVDPSSSTASSSSVQSNVRPISSDPLPVVNLLDVSTSCYVSAASCSVSEAATDSNMVPIPIFLPEETTTAIIQENDIVSSSSTTSSIDLTFLYSTLLEESLTPPEVNNDNAGVNNVQTGSITSVKQSPDDKSNSNSIIKSGLPTEKQNKMSEEVINQSQFTLRVTSPEEYKRHPTASDKLTNSPISQIFFYRPIETATLAKTYRPSLVGFPWYYQYFPYLRHYWPQPYYILQPINNYFLPEKSFQHSQTTTEKSFLKRLIFW</sequence>
<evidence type="ECO:0000256" key="1">
    <source>
        <dbReference type="SAM" id="MobiDB-lite"/>
    </source>
</evidence>
<protein>
    <submittedName>
        <fullName evidence="2">Uncharacterized protein</fullName>
    </submittedName>
</protein>
<dbReference type="EMBL" id="HBUF01215590">
    <property type="protein sequence ID" value="CAG6667063.1"/>
    <property type="molecule type" value="Transcribed_RNA"/>
</dbReference>